<comment type="caution">
    <text evidence="7">The sequence shown here is derived from an EMBL/GenBank/DDBJ whole genome shotgun (WGS) entry which is preliminary data.</text>
</comment>
<evidence type="ECO:0000256" key="1">
    <source>
        <dbReference type="ARBA" id="ARBA00022670"/>
    </source>
</evidence>
<protein>
    <recommendedName>
        <fullName evidence="6">Peptidase S1 domain-containing protein</fullName>
    </recommendedName>
</protein>
<evidence type="ECO:0000256" key="3">
    <source>
        <dbReference type="ARBA" id="ARBA00022825"/>
    </source>
</evidence>
<dbReference type="PROSITE" id="PS50240">
    <property type="entry name" value="TRYPSIN_DOM"/>
    <property type="match status" value="1"/>
</dbReference>
<evidence type="ECO:0000313" key="7">
    <source>
        <dbReference type="EMBL" id="KAG8233806.1"/>
    </source>
</evidence>
<organism evidence="7 8">
    <name type="scientific">Ladona fulva</name>
    <name type="common">Scarce chaser dragonfly</name>
    <name type="synonym">Libellula fulva</name>
    <dbReference type="NCBI Taxonomy" id="123851"/>
    <lineage>
        <taxon>Eukaryota</taxon>
        <taxon>Metazoa</taxon>
        <taxon>Ecdysozoa</taxon>
        <taxon>Arthropoda</taxon>
        <taxon>Hexapoda</taxon>
        <taxon>Insecta</taxon>
        <taxon>Pterygota</taxon>
        <taxon>Palaeoptera</taxon>
        <taxon>Odonata</taxon>
        <taxon>Epiprocta</taxon>
        <taxon>Anisoptera</taxon>
        <taxon>Libelluloidea</taxon>
        <taxon>Libellulidae</taxon>
        <taxon>Ladona</taxon>
    </lineage>
</organism>
<accession>A0A8K0KER5</accession>
<evidence type="ECO:0000256" key="4">
    <source>
        <dbReference type="ARBA" id="ARBA00023157"/>
    </source>
</evidence>
<dbReference type="Gene3D" id="2.40.10.10">
    <property type="entry name" value="Trypsin-like serine proteases"/>
    <property type="match status" value="2"/>
</dbReference>
<reference evidence="7" key="2">
    <citation type="submission" date="2017-10" db="EMBL/GenBank/DDBJ databases">
        <title>Ladona fulva Genome sequencing and assembly.</title>
        <authorList>
            <person name="Murali S."/>
            <person name="Richards S."/>
            <person name="Bandaranaike D."/>
            <person name="Bellair M."/>
            <person name="Blankenburg K."/>
            <person name="Chao H."/>
            <person name="Dinh H."/>
            <person name="Doddapaneni H."/>
            <person name="Dugan-Rocha S."/>
            <person name="Elkadiri S."/>
            <person name="Gnanaolivu R."/>
            <person name="Hernandez B."/>
            <person name="Skinner E."/>
            <person name="Javaid M."/>
            <person name="Lee S."/>
            <person name="Li M."/>
            <person name="Ming W."/>
            <person name="Munidasa M."/>
            <person name="Muniz J."/>
            <person name="Nguyen L."/>
            <person name="Hughes D."/>
            <person name="Osuji N."/>
            <person name="Pu L.-L."/>
            <person name="Puazo M."/>
            <person name="Qu C."/>
            <person name="Quiroz J."/>
            <person name="Raj R."/>
            <person name="Weissenberger G."/>
            <person name="Xin Y."/>
            <person name="Zou X."/>
            <person name="Han Y."/>
            <person name="Worley K."/>
            <person name="Muzny D."/>
            <person name="Gibbs R."/>
        </authorList>
    </citation>
    <scope>NUCLEOTIDE SEQUENCE</scope>
    <source>
        <strain evidence="7">Sampled in the wild</strain>
    </source>
</reference>
<gene>
    <name evidence="7" type="ORF">J437_LFUL008026</name>
</gene>
<evidence type="ECO:0000313" key="8">
    <source>
        <dbReference type="Proteomes" id="UP000792457"/>
    </source>
</evidence>
<dbReference type="OrthoDB" id="5565075at2759"/>
<dbReference type="GO" id="GO:0004252">
    <property type="term" value="F:serine-type endopeptidase activity"/>
    <property type="evidence" value="ECO:0007669"/>
    <property type="project" value="InterPro"/>
</dbReference>
<proteinExistence type="predicted"/>
<dbReference type="InterPro" id="IPR001314">
    <property type="entry name" value="Peptidase_S1A"/>
</dbReference>
<name>A0A8K0KER5_LADFU</name>
<dbReference type="SMART" id="SM00020">
    <property type="entry name" value="Tryp_SPc"/>
    <property type="match status" value="1"/>
</dbReference>
<dbReference type="PANTHER" id="PTHR24252">
    <property type="entry name" value="ACROSIN-RELATED"/>
    <property type="match status" value="1"/>
</dbReference>
<dbReference type="PROSITE" id="PS00134">
    <property type="entry name" value="TRYPSIN_HIS"/>
    <property type="match status" value="1"/>
</dbReference>
<keyword evidence="2 5" id="KW-0378">Hydrolase</keyword>
<dbReference type="Pfam" id="PF00089">
    <property type="entry name" value="Trypsin"/>
    <property type="match status" value="1"/>
</dbReference>
<keyword evidence="3 5" id="KW-0720">Serine protease</keyword>
<dbReference type="AlphaFoldDB" id="A0A8K0KER5"/>
<sequence>MRPVPMPRPPVNPVYSKGKWEHIMRNQVIRPESYPNYKKGLKPQPASAGRHTGHVNSRIVGGEIATHGQFPWQVLISMDNSYVCGGSLIASNWILTAGHCADDFRNFVVVLGAQNVNNQVEPGREIVQTTDKIVHEGYDPVEINNDISLLKLPSDIQTSQYINMVRLPSYSMASDDLVGRTVTVSGWGKPSDGASGISPDLRFVSMPVMTNQECAQTYGDVITPSKICTDTQGGRSSCNGDSGGPLVLTGSDGVMIEVGIVSFGAAAGCEQGYPAAFTRVTSFLEWIETNTGIQIDQ</sequence>
<dbReference type="GO" id="GO:0006508">
    <property type="term" value="P:proteolysis"/>
    <property type="evidence" value="ECO:0007669"/>
    <property type="project" value="UniProtKB-KW"/>
</dbReference>
<evidence type="ECO:0000256" key="2">
    <source>
        <dbReference type="ARBA" id="ARBA00022801"/>
    </source>
</evidence>
<dbReference type="InterPro" id="IPR001254">
    <property type="entry name" value="Trypsin_dom"/>
</dbReference>
<dbReference type="InterPro" id="IPR033116">
    <property type="entry name" value="TRYPSIN_SER"/>
</dbReference>
<dbReference type="PRINTS" id="PR00722">
    <property type="entry name" value="CHYMOTRYPSIN"/>
</dbReference>
<dbReference type="FunFam" id="2.40.10.10:FF:000034">
    <property type="entry name" value="Eupolytin"/>
    <property type="match status" value="1"/>
</dbReference>
<dbReference type="Proteomes" id="UP000792457">
    <property type="component" value="Unassembled WGS sequence"/>
</dbReference>
<feature type="domain" description="Peptidase S1" evidence="6">
    <location>
        <begin position="59"/>
        <end position="292"/>
    </location>
</feature>
<keyword evidence="8" id="KW-1185">Reference proteome</keyword>
<dbReference type="CDD" id="cd00190">
    <property type="entry name" value="Tryp_SPc"/>
    <property type="match status" value="1"/>
</dbReference>
<dbReference type="EMBL" id="KZ308747">
    <property type="protein sequence ID" value="KAG8233806.1"/>
    <property type="molecule type" value="Genomic_DNA"/>
</dbReference>
<keyword evidence="4" id="KW-1015">Disulfide bond</keyword>
<evidence type="ECO:0000256" key="5">
    <source>
        <dbReference type="RuleBase" id="RU363034"/>
    </source>
</evidence>
<reference evidence="7" key="1">
    <citation type="submission" date="2013-04" db="EMBL/GenBank/DDBJ databases">
        <authorList>
            <person name="Qu J."/>
            <person name="Murali S.C."/>
            <person name="Bandaranaike D."/>
            <person name="Bellair M."/>
            <person name="Blankenburg K."/>
            <person name="Chao H."/>
            <person name="Dinh H."/>
            <person name="Doddapaneni H."/>
            <person name="Downs B."/>
            <person name="Dugan-Rocha S."/>
            <person name="Elkadiri S."/>
            <person name="Gnanaolivu R.D."/>
            <person name="Hernandez B."/>
            <person name="Javaid M."/>
            <person name="Jayaseelan J.C."/>
            <person name="Lee S."/>
            <person name="Li M."/>
            <person name="Ming W."/>
            <person name="Munidasa M."/>
            <person name="Muniz J."/>
            <person name="Nguyen L."/>
            <person name="Ongeri F."/>
            <person name="Osuji N."/>
            <person name="Pu L.-L."/>
            <person name="Puazo M."/>
            <person name="Qu C."/>
            <person name="Quiroz J."/>
            <person name="Raj R."/>
            <person name="Weissenberger G."/>
            <person name="Xin Y."/>
            <person name="Zou X."/>
            <person name="Han Y."/>
            <person name="Richards S."/>
            <person name="Worley K."/>
            <person name="Muzny D."/>
            <person name="Gibbs R."/>
        </authorList>
    </citation>
    <scope>NUCLEOTIDE SEQUENCE</scope>
    <source>
        <strain evidence="7">Sampled in the wild</strain>
    </source>
</reference>
<dbReference type="InterPro" id="IPR018114">
    <property type="entry name" value="TRYPSIN_HIS"/>
</dbReference>
<evidence type="ECO:0000259" key="6">
    <source>
        <dbReference type="PROSITE" id="PS50240"/>
    </source>
</evidence>
<dbReference type="PANTHER" id="PTHR24252:SF7">
    <property type="entry name" value="HYALIN"/>
    <property type="match status" value="1"/>
</dbReference>
<keyword evidence="1 5" id="KW-0645">Protease</keyword>
<dbReference type="SUPFAM" id="SSF50494">
    <property type="entry name" value="Trypsin-like serine proteases"/>
    <property type="match status" value="1"/>
</dbReference>
<dbReference type="InterPro" id="IPR009003">
    <property type="entry name" value="Peptidase_S1_PA"/>
</dbReference>
<dbReference type="InterPro" id="IPR043504">
    <property type="entry name" value="Peptidase_S1_PA_chymotrypsin"/>
</dbReference>
<dbReference type="PROSITE" id="PS00135">
    <property type="entry name" value="TRYPSIN_SER"/>
    <property type="match status" value="1"/>
</dbReference>